<proteinExistence type="predicted"/>
<gene>
    <name evidence="1" type="ORF">BW247_03095</name>
</gene>
<dbReference type="KEGG" id="afy:BW247_03095"/>
<name>A0A1P8UED0_9GAMM</name>
<reference evidence="1 2" key="1">
    <citation type="submission" date="2017-01" db="EMBL/GenBank/DDBJ databases">
        <title>Draft sequence of Acidihalobacter ferrooxidans strain DSM 14175 (strain V8).</title>
        <authorList>
            <person name="Khaleque H.N."/>
            <person name="Ramsay J.P."/>
            <person name="Murphy R.J.T."/>
            <person name="Kaksonen A.H."/>
            <person name="Boxall N.J."/>
            <person name="Watkin E.L.J."/>
        </authorList>
    </citation>
    <scope>NUCLEOTIDE SEQUENCE [LARGE SCALE GENOMIC DNA]</scope>
    <source>
        <strain evidence="1 2">V8</strain>
    </source>
</reference>
<organism evidence="1 2">
    <name type="scientific">Acidihalobacter ferrooxydans</name>
    <dbReference type="NCBI Taxonomy" id="1765967"/>
    <lineage>
        <taxon>Bacteria</taxon>
        <taxon>Pseudomonadati</taxon>
        <taxon>Pseudomonadota</taxon>
        <taxon>Gammaproteobacteria</taxon>
        <taxon>Chromatiales</taxon>
        <taxon>Ectothiorhodospiraceae</taxon>
        <taxon>Acidihalobacter</taxon>
    </lineage>
</organism>
<keyword evidence="2" id="KW-1185">Reference proteome</keyword>
<evidence type="ECO:0000313" key="2">
    <source>
        <dbReference type="Proteomes" id="UP000243807"/>
    </source>
</evidence>
<sequence length="141" mass="15106">MRSGLRRYLRLVAKPIAGFGDVQVLDAVADYLRMARLLHRASSATLRAGLCTALHRAAAMDDAGQVHELAICARSLARRSGPGQRTLGSEDAAVIWLYGVRAAWLWRAAGGGRSPFLRVSRASLKAAEQLLGQEPVGLGES</sequence>
<dbReference type="RefSeq" id="WP_076835666.1">
    <property type="nucleotide sequence ID" value="NZ_CP019434.1"/>
</dbReference>
<protein>
    <submittedName>
        <fullName evidence="1">Uncharacterized protein</fullName>
    </submittedName>
</protein>
<dbReference type="EMBL" id="CP019434">
    <property type="protein sequence ID" value="APZ42203.1"/>
    <property type="molecule type" value="Genomic_DNA"/>
</dbReference>
<dbReference type="Proteomes" id="UP000243807">
    <property type="component" value="Chromosome"/>
</dbReference>
<evidence type="ECO:0000313" key="1">
    <source>
        <dbReference type="EMBL" id="APZ42203.1"/>
    </source>
</evidence>
<accession>A0A1P8UED0</accession>
<dbReference type="AlphaFoldDB" id="A0A1P8UED0"/>